<keyword evidence="7 18" id="KW-0479">Metal-binding</keyword>
<feature type="binding site" evidence="18">
    <location>
        <position position="364"/>
    </location>
    <ligand>
        <name>UDP-N-acetyl-alpha-D-glucosamine</name>
        <dbReference type="ChEBI" id="CHEBI:57705"/>
    </ligand>
</feature>
<evidence type="ECO:0000256" key="16">
    <source>
        <dbReference type="ARBA" id="ARBA00048493"/>
    </source>
</evidence>
<dbReference type="STRING" id="926569.ANT_08650"/>
<evidence type="ECO:0000256" key="18">
    <source>
        <dbReference type="HAMAP-Rule" id="MF_01631"/>
    </source>
</evidence>
<evidence type="ECO:0000256" key="15">
    <source>
        <dbReference type="ARBA" id="ARBA00048247"/>
    </source>
</evidence>
<dbReference type="PANTHER" id="PTHR43584">
    <property type="entry name" value="NUCLEOTIDYL TRANSFERASE"/>
    <property type="match status" value="1"/>
</dbReference>
<dbReference type="GO" id="GO:0006048">
    <property type="term" value="P:UDP-N-acetylglucosamine biosynthetic process"/>
    <property type="evidence" value="ECO:0007669"/>
    <property type="project" value="UniProtKB-UniPathway"/>
</dbReference>
<dbReference type="InterPro" id="IPR050065">
    <property type="entry name" value="GlmU-like"/>
</dbReference>
<dbReference type="GO" id="GO:0071555">
    <property type="term" value="P:cell wall organization"/>
    <property type="evidence" value="ECO:0007669"/>
    <property type="project" value="UniProtKB-KW"/>
</dbReference>
<keyword evidence="12 18" id="KW-0511">Multifunctional enzyme</keyword>
<feature type="binding site" evidence="18">
    <location>
        <position position="72"/>
    </location>
    <ligand>
        <name>UDP-N-acetyl-alpha-D-glucosamine</name>
        <dbReference type="ChEBI" id="CHEBI:57705"/>
    </ligand>
</feature>
<evidence type="ECO:0000256" key="9">
    <source>
        <dbReference type="ARBA" id="ARBA00022842"/>
    </source>
</evidence>
<organism evidence="21 22">
    <name type="scientific">Anaerolinea thermophila (strain DSM 14523 / JCM 11388 / NBRC 100420 / UNI-1)</name>
    <dbReference type="NCBI Taxonomy" id="926569"/>
    <lineage>
        <taxon>Bacteria</taxon>
        <taxon>Bacillati</taxon>
        <taxon>Chloroflexota</taxon>
        <taxon>Anaerolineae</taxon>
        <taxon>Anaerolineales</taxon>
        <taxon>Anaerolineaceae</taxon>
        <taxon>Anaerolinea</taxon>
    </lineage>
</organism>
<keyword evidence="6 18" id="KW-0548">Nucleotidyltransferase</keyword>
<feature type="binding site" evidence="18">
    <location>
        <begin position="8"/>
        <end position="11"/>
    </location>
    <ligand>
        <name>UDP-N-acetyl-alpha-D-glucosamine</name>
        <dbReference type="ChEBI" id="CHEBI:57705"/>
    </ligand>
</feature>
<evidence type="ECO:0000259" key="20">
    <source>
        <dbReference type="PROSITE" id="PS50172"/>
    </source>
</evidence>
<evidence type="ECO:0000256" key="4">
    <source>
        <dbReference type="ARBA" id="ARBA00022490"/>
    </source>
</evidence>
<comment type="subcellular location">
    <subcellularLocation>
        <location evidence="1 18">Cytoplasm</location>
    </subcellularLocation>
</comment>
<dbReference type="Pfam" id="PF14602">
    <property type="entry name" value="Hexapep_2"/>
    <property type="match status" value="1"/>
</dbReference>
<dbReference type="EMBL" id="AP012029">
    <property type="protein sequence ID" value="BAJ62899.1"/>
    <property type="molecule type" value="Genomic_DNA"/>
</dbReference>
<comment type="similarity">
    <text evidence="2 18">In the C-terminal section; belongs to the transferase hexapeptide repeat family.</text>
</comment>
<evidence type="ECO:0000256" key="7">
    <source>
        <dbReference type="ARBA" id="ARBA00022723"/>
    </source>
</evidence>
<feature type="region of interest" description="Pyrophosphorylase" evidence="18">
    <location>
        <begin position="1"/>
        <end position="228"/>
    </location>
</feature>
<evidence type="ECO:0000256" key="6">
    <source>
        <dbReference type="ARBA" id="ARBA00022695"/>
    </source>
</evidence>
<dbReference type="InterPro" id="IPR001451">
    <property type="entry name" value="Hexapep"/>
</dbReference>
<dbReference type="InterPro" id="IPR025877">
    <property type="entry name" value="MobA-like_NTP_Trfase"/>
</dbReference>
<comment type="catalytic activity">
    <reaction evidence="15 18">
        <text>alpha-D-glucosamine 1-phosphate + acetyl-CoA = N-acetyl-alpha-D-glucosamine 1-phosphate + CoA + H(+)</text>
        <dbReference type="Rhea" id="RHEA:13725"/>
        <dbReference type="ChEBI" id="CHEBI:15378"/>
        <dbReference type="ChEBI" id="CHEBI:57287"/>
        <dbReference type="ChEBI" id="CHEBI:57288"/>
        <dbReference type="ChEBI" id="CHEBI:57776"/>
        <dbReference type="ChEBI" id="CHEBI:58516"/>
        <dbReference type="EC" id="2.3.1.157"/>
    </reaction>
</comment>
<dbReference type="GO" id="GO:0019134">
    <property type="term" value="F:glucosamine-1-phosphate N-acetyltransferase activity"/>
    <property type="evidence" value="ECO:0007669"/>
    <property type="project" value="UniProtKB-UniRule"/>
</dbReference>
<comment type="pathway">
    <text evidence="18">Bacterial outer membrane biogenesis; LPS lipid A biosynthesis.</text>
</comment>
<dbReference type="Pfam" id="PF12804">
    <property type="entry name" value="NTP_transf_3"/>
    <property type="match status" value="1"/>
</dbReference>
<evidence type="ECO:0000256" key="1">
    <source>
        <dbReference type="ARBA" id="ARBA00004496"/>
    </source>
</evidence>
<evidence type="ECO:0000256" key="11">
    <source>
        <dbReference type="ARBA" id="ARBA00022984"/>
    </source>
</evidence>
<feature type="binding site" evidence="18">
    <location>
        <position position="378"/>
    </location>
    <ligand>
        <name>acetyl-CoA</name>
        <dbReference type="ChEBI" id="CHEBI:57288"/>
    </ligand>
</feature>
<dbReference type="SUPFAM" id="SSF51161">
    <property type="entry name" value="Trimeric LpxA-like enzymes"/>
    <property type="match status" value="1"/>
</dbReference>
<comment type="pathway">
    <text evidence="18">Nucleotide-sugar biosynthesis; UDP-N-acetyl-alpha-D-glucosamine biosynthesis; UDP-N-acetyl-alpha-D-glucosamine from N-acetyl-alpha-D-glucosamine 1-phosphate: step 1/1.</text>
</comment>
<comment type="pathway">
    <text evidence="18">Nucleotide-sugar biosynthesis; UDP-N-acetyl-alpha-D-glucosamine biosynthesis; N-acetyl-alpha-D-glucosamine 1-phosphate from alpha-D-glucosamine 6-phosphate (route II): step 2/2.</text>
</comment>
<dbReference type="NCBIfam" id="TIGR01173">
    <property type="entry name" value="glmU"/>
    <property type="match status" value="1"/>
</dbReference>
<comment type="cofactor">
    <cofactor evidence="18">
        <name>Mg(2+)</name>
        <dbReference type="ChEBI" id="CHEBI:18420"/>
    </cofactor>
    <text evidence="18">Binds 1 Mg(2+) ion per subunit.</text>
</comment>
<dbReference type="InterPro" id="IPR005882">
    <property type="entry name" value="Bifunctional_GlmU"/>
</dbReference>
<accession>E8N385</accession>
<feature type="binding site" evidence="18">
    <location>
        <position position="139"/>
    </location>
    <ligand>
        <name>UDP-N-acetyl-alpha-D-glucosamine</name>
        <dbReference type="ChEBI" id="CHEBI:57705"/>
    </ligand>
</feature>
<dbReference type="EC" id="2.3.1.157" evidence="18"/>
<feature type="binding site" evidence="18">
    <location>
        <position position="421"/>
    </location>
    <ligand>
        <name>acetyl-CoA</name>
        <dbReference type="ChEBI" id="CHEBI:57288"/>
    </ligand>
</feature>
<evidence type="ECO:0000256" key="10">
    <source>
        <dbReference type="ARBA" id="ARBA00022960"/>
    </source>
</evidence>
<dbReference type="SUPFAM" id="SSF53448">
    <property type="entry name" value="Nucleotide-diphospho-sugar transferases"/>
    <property type="match status" value="1"/>
</dbReference>
<evidence type="ECO:0000256" key="12">
    <source>
        <dbReference type="ARBA" id="ARBA00023268"/>
    </source>
</evidence>
<dbReference type="UniPathway" id="UPA00113">
    <property type="reaction ID" value="UER00532"/>
</dbReference>
<evidence type="ECO:0000256" key="19">
    <source>
        <dbReference type="SAM" id="MobiDB-lite"/>
    </source>
</evidence>
<sequence>MKVLPVILAAGQGVRMRSRLPKVLHPLAGRPLIQHALRIVQQVADVPPIVVIGHQADQVRAALDESVRTALQEEQLGTGHAVMSAEALARGQSDLVLITYGDMPLLRPETLRALIEVQKNNRGPLSLLTVEMEDPHGFGRIIRDEEGRVTAIVEEAVATPEQRAIRELNTGVYCIRNEWLWDALRKIQRSPKGEYYLTDLVEIAVSEGLEVQAVCLKDPEEALGINTRVHLAEAEAVLRKRIARHWMEAGVTIIDPASTYIEADVTIGMDTVIYPNTYLRGKTSIGENCVLGPDTIIEDSQIGNHCTVLASVIESSLLEDDIRMGPFCHLRPKAHLAKGVKMGNFGEVKASYLGPGVHMGHFSYIGDAIIGAHTNIGAGTITCNFDGKNKHRTEIGEDAFIGSDTMLVAPVKIGARARTGAGSVVTHDVPDDETVVGVPARPFKKTSQERTPQSE</sequence>
<dbReference type="Proteomes" id="UP000008922">
    <property type="component" value="Chromosome"/>
</dbReference>
<feature type="binding site" evidence="18">
    <location>
        <position position="154"/>
    </location>
    <ligand>
        <name>UDP-N-acetyl-alpha-D-glucosamine</name>
        <dbReference type="ChEBI" id="CHEBI:57705"/>
    </ligand>
</feature>
<evidence type="ECO:0000256" key="13">
    <source>
        <dbReference type="ARBA" id="ARBA00023315"/>
    </source>
</evidence>
<dbReference type="PANTHER" id="PTHR43584:SF3">
    <property type="entry name" value="BIFUNCTIONAL PROTEIN GLMU"/>
    <property type="match status" value="1"/>
</dbReference>
<keyword evidence="4 18" id="KW-0963">Cytoplasm</keyword>
<evidence type="ECO:0000256" key="5">
    <source>
        <dbReference type="ARBA" id="ARBA00022679"/>
    </source>
</evidence>
<dbReference type="GO" id="GO:0000902">
    <property type="term" value="P:cell morphogenesis"/>
    <property type="evidence" value="ECO:0007669"/>
    <property type="project" value="UniProtKB-UniRule"/>
</dbReference>
<feature type="binding site" evidence="18">
    <location>
        <position position="331"/>
    </location>
    <ligand>
        <name>UDP-N-acetyl-alpha-D-glucosamine</name>
        <dbReference type="ChEBI" id="CHEBI:57705"/>
    </ligand>
</feature>
<dbReference type="CDD" id="cd03353">
    <property type="entry name" value="LbH_GlmU_C"/>
    <property type="match status" value="1"/>
</dbReference>
<protein>
    <recommendedName>
        <fullName evidence="18">Bifunctional protein GlmU</fullName>
    </recommendedName>
    <domain>
        <recommendedName>
            <fullName evidence="18">UDP-N-acetylglucosamine pyrophosphorylase</fullName>
            <ecNumber evidence="18">2.7.7.23</ecNumber>
        </recommendedName>
        <alternativeName>
            <fullName evidence="18">N-acetylglucosamine-1-phosphate uridyltransferase</fullName>
        </alternativeName>
    </domain>
    <domain>
        <recommendedName>
            <fullName evidence="18">Glucosamine-1-phosphate N-acetyltransferase</fullName>
            <ecNumber evidence="18">2.3.1.157</ecNumber>
        </recommendedName>
    </domain>
</protein>
<keyword evidence="14 18" id="KW-0961">Cell wall biogenesis/degradation</keyword>
<feature type="binding site" evidence="18">
    <location>
        <begin position="77"/>
        <end position="78"/>
    </location>
    <ligand>
        <name>UDP-N-acetyl-alpha-D-glucosamine</name>
        <dbReference type="ChEBI" id="CHEBI:57705"/>
    </ligand>
</feature>
<evidence type="ECO:0000313" key="21">
    <source>
        <dbReference type="EMBL" id="BAJ62899.1"/>
    </source>
</evidence>
<dbReference type="InterPro" id="IPR038009">
    <property type="entry name" value="GlmU_C_LbH"/>
</dbReference>
<feature type="binding site" evidence="18">
    <location>
        <position position="169"/>
    </location>
    <ligand>
        <name>UDP-N-acetyl-alpha-D-glucosamine</name>
        <dbReference type="ChEBI" id="CHEBI:57705"/>
    </ligand>
</feature>
<evidence type="ECO:0000256" key="17">
    <source>
        <dbReference type="ARBA" id="ARBA00049628"/>
    </source>
</evidence>
<feature type="binding site" evidence="18">
    <location>
        <begin position="100"/>
        <end position="102"/>
    </location>
    <ligand>
        <name>UDP-N-acetyl-alpha-D-glucosamine</name>
        <dbReference type="ChEBI" id="CHEBI:57705"/>
    </ligand>
</feature>
<keyword evidence="9 18" id="KW-0460">Magnesium</keyword>
<dbReference type="HAMAP" id="MF_01631">
    <property type="entry name" value="GlmU"/>
    <property type="match status" value="1"/>
</dbReference>
<keyword evidence="5 18" id="KW-0808">Transferase</keyword>
<dbReference type="GO" id="GO:0005737">
    <property type="term" value="C:cytoplasm"/>
    <property type="evidence" value="ECO:0007669"/>
    <property type="project" value="UniProtKB-SubCell"/>
</dbReference>
<evidence type="ECO:0000256" key="2">
    <source>
        <dbReference type="ARBA" id="ARBA00007707"/>
    </source>
</evidence>
<feature type="active site" description="Proton acceptor" evidence="18">
    <location>
        <position position="361"/>
    </location>
</feature>
<dbReference type="PROSITE" id="PS50172">
    <property type="entry name" value="BRCT"/>
    <property type="match status" value="1"/>
</dbReference>
<feature type="region of interest" description="Linker" evidence="18">
    <location>
        <begin position="229"/>
        <end position="249"/>
    </location>
</feature>
<dbReference type="RefSeq" id="WP_013559291.1">
    <property type="nucleotide sequence ID" value="NC_014960.1"/>
</dbReference>
<dbReference type="CDD" id="cd02540">
    <property type="entry name" value="GT2_GlmU_N_bac"/>
    <property type="match status" value="1"/>
</dbReference>
<name>E8N385_ANATU</name>
<feature type="binding site" evidence="18">
    <location>
        <position position="226"/>
    </location>
    <ligand>
        <name>UDP-N-acetyl-alpha-D-glucosamine</name>
        <dbReference type="ChEBI" id="CHEBI:57705"/>
    </ligand>
</feature>
<dbReference type="InterPro" id="IPR001357">
    <property type="entry name" value="BRCT_dom"/>
</dbReference>
<feature type="binding site" evidence="18">
    <location>
        <position position="403"/>
    </location>
    <ligand>
        <name>acetyl-CoA</name>
        <dbReference type="ChEBI" id="CHEBI:57288"/>
    </ligand>
</feature>
<dbReference type="UniPathway" id="UPA00973"/>
<proteinExistence type="inferred from homology"/>
<dbReference type="Gene3D" id="3.90.550.10">
    <property type="entry name" value="Spore Coat Polysaccharide Biosynthesis Protein SpsA, Chain A"/>
    <property type="match status" value="1"/>
</dbReference>
<comment type="function">
    <text evidence="17 18">Catalyzes the last two sequential reactions in the de novo biosynthetic pathway for UDP-N-acetylglucosamine (UDP-GlcNAc). The C-terminal domain catalyzes the transfer of acetyl group from acetyl coenzyme A to glucosamine-1-phosphate (GlcN-1-P) to produce N-acetylglucosamine-1-phosphate (GlcNAc-1-P), which is converted into UDP-GlcNAc by the transfer of uridine 5-monophosphate (from uridine 5-triphosphate), a reaction catalyzed by the N-terminal domain.</text>
</comment>
<dbReference type="InterPro" id="IPR029044">
    <property type="entry name" value="Nucleotide-diphossugar_trans"/>
</dbReference>
<dbReference type="GO" id="GO:0009252">
    <property type="term" value="P:peptidoglycan biosynthetic process"/>
    <property type="evidence" value="ECO:0007669"/>
    <property type="project" value="UniProtKB-UniRule"/>
</dbReference>
<dbReference type="Gene3D" id="2.160.10.10">
    <property type="entry name" value="Hexapeptide repeat proteins"/>
    <property type="match status" value="1"/>
</dbReference>
<dbReference type="GO" id="GO:0000287">
    <property type="term" value="F:magnesium ion binding"/>
    <property type="evidence" value="ECO:0007669"/>
    <property type="project" value="UniProtKB-UniRule"/>
</dbReference>
<dbReference type="EC" id="2.7.7.23" evidence="18"/>
<keyword evidence="8 18" id="KW-0677">Repeat</keyword>
<comment type="similarity">
    <text evidence="3 18">In the N-terminal section; belongs to the N-acetylglucosamine-1-phosphate uridyltransferase family.</text>
</comment>
<keyword evidence="11 18" id="KW-0573">Peptidoglycan synthesis</keyword>
<evidence type="ECO:0000256" key="3">
    <source>
        <dbReference type="ARBA" id="ARBA00007947"/>
    </source>
</evidence>
<evidence type="ECO:0000256" key="8">
    <source>
        <dbReference type="ARBA" id="ARBA00022737"/>
    </source>
</evidence>
<dbReference type="eggNOG" id="COG1207">
    <property type="taxonomic scope" value="Bacteria"/>
</dbReference>
<dbReference type="FunCoup" id="E8N385">
    <property type="interactions" value="294"/>
</dbReference>
<comment type="catalytic activity">
    <reaction evidence="16 18">
        <text>N-acetyl-alpha-D-glucosamine 1-phosphate + UTP + H(+) = UDP-N-acetyl-alpha-D-glucosamine + diphosphate</text>
        <dbReference type="Rhea" id="RHEA:13509"/>
        <dbReference type="ChEBI" id="CHEBI:15378"/>
        <dbReference type="ChEBI" id="CHEBI:33019"/>
        <dbReference type="ChEBI" id="CHEBI:46398"/>
        <dbReference type="ChEBI" id="CHEBI:57705"/>
        <dbReference type="ChEBI" id="CHEBI:57776"/>
        <dbReference type="EC" id="2.7.7.23"/>
    </reaction>
</comment>
<dbReference type="GO" id="GO:0003977">
    <property type="term" value="F:UDP-N-acetylglucosamine diphosphorylase activity"/>
    <property type="evidence" value="ECO:0007669"/>
    <property type="project" value="UniProtKB-UniRule"/>
</dbReference>
<keyword evidence="22" id="KW-1185">Reference proteome</keyword>
<feature type="binding site" evidence="18">
    <location>
        <position position="22"/>
    </location>
    <ligand>
        <name>UDP-N-acetyl-alpha-D-glucosamine</name>
        <dbReference type="ChEBI" id="CHEBI:57705"/>
    </ligand>
</feature>
<gene>
    <name evidence="18 21" type="primary">glmU</name>
    <name evidence="21" type="ordered locus">ANT_08650</name>
</gene>
<dbReference type="OrthoDB" id="9775031at2"/>
<dbReference type="GO" id="GO:0008360">
    <property type="term" value="P:regulation of cell shape"/>
    <property type="evidence" value="ECO:0007669"/>
    <property type="project" value="UniProtKB-KW"/>
</dbReference>
<feature type="binding site" evidence="18">
    <location>
        <position position="226"/>
    </location>
    <ligand>
        <name>Mg(2+)</name>
        <dbReference type="ChEBI" id="CHEBI:18420"/>
    </ligand>
</feature>
<dbReference type="InParanoid" id="E8N385"/>
<dbReference type="GO" id="GO:0009245">
    <property type="term" value="P:lipid A biosynthetic process"/>
    <property type="evidence" value="ECO:0007669"/>
    <property type="project" value="UniProtKB-UniRule"/>
</dbReference>
<feature type="binding site" evidence="18">
    <location>
        <position position="349"/>
    </location>
    <ligand>
        <name>UDP-N-acetyl-alpha-D-glucosamine</name>
        <dbReference type="ChEBI" id="CHEBI:57705"/>
    </ligand>
</feature>
<feature type="binding site" evidence="18">
    <location>
        <position position="102"/>
    </location>
    <ligand>
        <name>Mg(2+)</name>
        <dbReference type="ChEBI" id="CHEBI:18420"/>
    </ligand>
</feature>
<feature type="domain" description="BRCT" evidence="20">
    <location>
        <begin position="139"/>
        <end position="197"/>
    </location>
</feature>
<feature type="binding site" evidence="18">
    <location>
        <position position="375"/>
    </location>
    <ligand>
        <name>UDP-N-acetyl-alpha-D-glucosamine</name>
        <dbReference type="ChEBI" id="CHEBI:57705"/>
    </ligand>
</feature>
<dbReference type="Pfam" id="PF00132">
    <property type="entry name" value="Hexapep"/>
    <property type="match status" value="1"/>
</dbReference>
<dbReference type="HOGENOM" id="CLU_029499_15_2_0"/>
<dbReference type="InterPro" id="IPR011004">
    <property type="entry name" value="Trimer_LpxA-like_sf"/>
</dbReference>
<keyword evidence="10 18" id="KW-0133">Cell shape</keyword>
<evidence type="ECO:0000256" key="14">
    <source>
        <dbReference type="ARBA" id="ARBA00023316"/>
    </source>
</evidence>
<comment type="caution">
    <text evidence="18">Lacks conserved residue(s) required for the propagation of feature annotation.</text>
</comment>
<reference evidence="21 22" key="1">
    <citation type="submission" date="2010-12" db="EMBL/GenBank/DDBJ databases">
        <title>Whole genome sequence of Anaerolinea thermophila UNI-1.</title>
        <authorList>
            <person name="Narita-Yamada S."/>
            <person name="Kishi E."/>
            <person name="Watanabe Y."/>
            <person name="Takasaki K."/>
            <person name="Ankai A."/>
            <person name="Oguchi A."/>
            <person name="Fukui S."/>
            <person name="Takahashi M."/>
            <person name="Yashiro I."/>
            <person name="Hosoyama A."/>
            <person name="Sekiguchi Y."/>
            <person name="Hanada S."/>
            <person name="Fujita N."/>
        </authorList>
    </citation>
    <scope>NUCLEOTIDE SEQUENCE [LARGE SCALE GENOMIC DNA]</scope>
    <source>
        <strain evidence="22">DSM 14523 / JCM 11388 / NBRC 100420 / UNI-1</strain>
    </source>
</reference>
<feature type="region of interest" description="Disordered" evidence="19">
    <location>
        <begin position="433"/>
        <end position="455"/>
    </location>
</feature>
<dbReference type="KEGG" id="atm:ANT_08650"/>
<keyword evidence="13 18" id="KW-0012">Acyltransferase</keyword>
<evidence type="ECO:0000313" key="22">
    <source>
        <dbReference type="Proteomes" id="UP000008922"/>
    </source>
</evidence>
<feature type="region of interest" description="N-acetyltransferase" evidence="18">
    <location>
        <begin position="250"/>
        <end position="455"/>
    </location>
</feature>
<dbReference type="AlphaFoldDB" id="E8N385"/>
<comment type="subunit">
    <text evidence="18">Homotrimer.</text>
</comment>
<dbReference type="GO" id="GO:0016020">
    <property type="term" value="C:membrane"/>
    <property type="evidence" value="ECO:0007669"/>
    <property type="project" value="GOC"/>
</dbReference>